<evidence type="ECO:0000313" key="2">
    <source>
        <dbReference type="Proteomes" id="UP000032141"/>
    </source>
</evidence>
<dbReference type="Proteomes" id="UP000032141">
    <property type="component" value="Unassembled WGS sequence"/>
</dbReference>
<dbReference type="HOGENOM" id="CLU_1637782_0_0_1"/>
<name>A0A0D2ZZW6_BRAOL</name>
<keyword evidence="2" id="KW-1185">Reference proteome</keyword>
<accession>A0A0D2ZZW6</accession>
<dbReference type="PANTHER" id="PTHR37610">
    <property type="entry name" value="CCHC-TYPE DOMAIN-CONTAINING PROTEIN"/>
    <property type="match status" value="1"/>
</dbReference>
<reference evidence="1" key="2">
    <citation type="submission" date="2015-06" db="UniProtKB">
        <authorList>
            <consortium name="EnsemblPlants"/>
        </authorList>
    </citation>
    <scope>IDENTIFICATION</scope>
</reference>
<dbReference type="PANTHER" id="PTHR37610:SF40">
    <property type="entry name" value="OS01G0909600 PROTEIN"/>
    <property type="match status" value="1"/>
</dbReference>
<dbReference type="Pfam" id="PF14223">
    <property type="entry name" value="Retrotran_gag_2"/>
    <property type="match status" value="1"/>
</dbReference>
<proteinExistence type="predicted"/>
<evidence type="ECO:0000313" key="1">
    <source>
        <dbReference type="EnsemblPlants" id="Bo14713s010.1"/>
    </source>
</evidence>
<dbReference type="EnsemblPlants" id="Bo14713s010.1">
    <property type="protein sequence ID" value="Bo14713s010.1"/>
    <property type="gene ID" value="Bo14713s010"/>
</dbReference>
<dbReference type="AlphaFoldDB" id="A0A0D2ZZW6"/>
<dbReference type="eggNOG" id="KOG0017">
    <property type="taxonomic scope" value="Eukaryota"/>
</dbReference>
<reference evidence="1" key="1">
    <citation type="journal article" date="2014" name="Genome Biol.">
        <title>Transcriptome and methylome profiling reveals relics of genome dominance in the mesopolyploid Brassica oleracea.</title>
        <authorList>
            <person name="Parkin I.A."/>
            <person name="Koh C."/>
            <person name="Tang H."/>
            <person name="Robinson S.J."/>
            <person name="Kagale S."/>
            <person name="Clarke W.E."/>
            <person name="Town C.D."/>
            <person name="Nixon J."/>
            <person name="Krishnakumar V."/>
            <person name="Bidwell S.L."/>
            <person name="Denoeud F."/>
            <person name="Belcram H."/>
            <person name="Links M.G."/>
            <person name="Just J."/>
            <person name="Clarke C."/>
            <person name="Bender T."/>
            <person name="Huebert T."/>
            <person name="Mason A.S."/>
            <person name="Pires J.C."/>
            <person name="Barker G."/>
            <person name="Moore J."/>
            <person name="Walley P.G."/>
            <person name="Manoli S."/>
            <person name="Batley J."/>
            <person name="Edwards D."/>
            <person name="Nelson M.N."/>
            <person name="Wang X."/>
            <person name="Paterson A.H."/>
            <person name="King G."/>
            <person name="Bancroft I."/>
            <person name="Chalhoub B."/>
            <person name="Sharpe A.G."/>
        </authorList>
    </citation>
    <scope>NUCLEOTIDE SEQUENCE [LARGE SCALE GENOMIC DNA]</scope>
    <source>
        <strain evidence="1">cv. TO1000</strain>
    </source>
</reference>
<dbReference type="Gramene" id="Bo14713s010.1">
    <property type="protein sequence ID" value="Bo14713s010.1"/>
    <property type="gene ID" value="Bo14713s010"/>
</dbReference>
<protein>
    <submittedName>
        <fullName evidence="1">Uncharacterized protein</fullName>
    </submittedName>
</protein>
<sequence length="133" mass="14845">LVKTALGGRGLWEYVVDGKDTKKTILGEDGKEVVAAAEGGGKRSQKDLMVLSIIQNSLETSILEAYSYCETSKELWDTLQKVYGNISNISRVFEVKRAINTLSLEDTKFSKHFGKFRSLWGELEMLRPASLDP</sequence>
<organism evidence="1 2">
    <name type="scientific">Brassica oleracea var. oleracea</name>
    <dbReference type="NCBI Taxonomy" id="109376"/>
    <lineage>
        <taxon>Eukaryota</taxon>
        <taxon>Viridiplantae</taxon>
        <taxon>Streptophyta</taxon>
        <taxon>Embryophyta</taxon>
        <taxon>Tracheophyta</taxon>
        <taxon>Spermatophyta</taxon>
        <taxon>Magnoliopsida</taxon>
        <taxon>eudicotyledons</taxon>
        <taxon>Gunneridae</taxon>
        <taxon>Pentapetalae</taxon>
        <taxon>rosids</taxon>
        <taxon>malvids</taxon>
        <taxon>Brassicales</taxon>
        <taxon>Brassicaceae</taxon>
        <taxon>Brassiceae</taxon>
        <taxon>Brassica</taxon>
    </lineage>
</organism>